<accession>A0A1Z5HXW2</accession>
<dbReference type="NCBIfam" id="TIGR01770">
    <property type="entry name" value="NDH_I_N"/>
    <property type="match status" value="1"/>
</dbReference>
<organism evidence="8 9">
    <name type="scientific">Calderihabitans maritimus</name>
    <dbReference type="NCBI Taxonomy" id="1246530"/>
    <lineage>
        <taxon>Bacteria</taxon>
        <taxon>Bacillati</taxon>
        <taxon>Bacillota</taxon>
        <taxon>Clostridia</taxon>
        <taxon>Neomoorellales</taxon>
        <taxon>Calderihabitantaceae</taxon>
        <taxon>Calderihabitans</taxon>
    </lineage>
</organism>
<protein>
    <recommendedName>
        <fullName evidence="5">NADH-quinone oxidoreductase subunit N</fullName>
        <ecNumber evidence="5">7.1.1.-</ecNumber>
    </recommendedName>
    <alternativeName>
        <fullName evidence="5">NADH dehydrogenase I subunit N</fullName>
    </alternativeName>
    <alternativeName>
        <fullName evidence="5">NDH-1 subunit N</fullName>
    </alternativeName>
</protein>
<name>A0A1Z5HXW2_9FIRM</name>
<keyword evidence="3 5" id="KW-1133">Transmembrane helix</keyword>
<evidence type="ECO:0000259" key="7">
    <source>
        <dbReference type="Pfam" id="PF00361"/>
    </source>
</evidence>
<dbReference type="GO" id="GO:0042773">
    <property type="term" value="P:ATP synthesis coupled electron transport"/>
    <property type="evidence" value="ECO:0007669"/>
    <property type="project" value="InterPro"/>
</dbReference>
<dbReference type="GO" id="GO:0005886">
    <property type="term" value="C:plasma membrane"/>
    <property type="evidence" value="ECO:0007669"/>
    <property type="project" value="UniProtKB-SubCell"/>
</dbReference>
<feature type="transmembrane region" description="Helical" evidence="5">
    <location>
        <begin position="6"/>
        <end position="26"/>
    </location>
</feature>
<feature type="transmembrane region" description="Helical" evidence="5">
    <location>
        <begin position="234"/>
        <end position="255"/>
    </location>
</feature>
<dbReference type="Proteomes" id="UP000197032">
    <property type="component" value="Unassembled WGS sequence"/>
</dbReference>
<comment type="similarity">
    <text evidence="5">Belongs to the complex I subunit 2 family.</text>
</comment>
<comment type="subunit">
    <text evidence="5">NDH-1 is composed of 14 different subunits. Subunits NuoA, H, J, K, L, M, N constitute the membrane sector of the complex.</text>
</comment>
<feature type="transmembrane region" description="Helical" evidence="5">
    <location>
        <begin position="294"/>
        <end position="316"/>
    </location>
</feature>
<dbReference type="RefSeq" id="WP_088555179.1">
    <property type="nucleotide sequence ID" value="NZ_BDGJ01000198.1"/>
</dbReference>
<feature type="transmembrane region" description="Helical" evidence="5">
    <location>
        <begin position="261"/>
        <end position="282"/>
    </location>
</feature>
<evidence type="ECO:0000313" key="9">
    <source>
        <dbReference type="Proteomes" id="UP000197032"/>
    </source>
</evidence>
<feature type="transmembrane region" description="Helical" evidence="5">
    <location>
        <begin position="38"/>
        <end position="55"/>
    </location>
</feature>
<keyword evidence="9" id="KW-1185">Reference proteome</keyword>
<comment type="caution">
    <text evidence="8">The sequence shown here is derived from an EMBL/GenBank/DDBJ whole genome shotgun (WGS) entry which is preliminary data.</text>
</comment>
<dbReference type="Pfam" id="PF00361">
    <property type="entry name" value="Proton_antipo_M"/>
    <property type="match status" value="1"/>
</dbReference>
<dbReference type="GO" id="GO:0050136">
    <property type="term" value="F:NADH dehydrogenase (quinone) (non-electrogenic) activity"/>
    <property type="evidence" value="ECO:0007669"/>
    <property type="project" value="UniProtKB-UniRule"/>
</dbReference>
<dbReference type="EC" id="7.1.1.-" evidence="5"/>
<feature type="transmembrane region" description="Helical" evidence="5">
    <location>
        <begin position="103"/>
        <end position="120"/>
    </location>
</feature>
<dbReference type="GO" id="GO:0012505">
    <property type="term" value="C:endomembrane system"/>
    <property type="evidence" value="ECO:0007669"/>
    <property type="project" value="UniProtKB-SubCell"/>
</dbReference>
<feature type="transmembrane region" description="Helical" evidence="5">
    <location>
        <begin position="362"/>
        <end position="385"/>
    </location>
</feature>
<keyword evidence="5" id="KW-0520">NAD</keyword>
<feature type="transmembrane region" description="Helical" evidence="5">
    <location>
        <begin position="70"/>
        <end position="91"/>
    </location>
</feature>
<dbReference type="InterPro" id="IPR001750">
    <property type="entry name" value="ND/Mrp_TM"/>
</dbReference>
<dbReference type="OrthoDB" id="9807568at2"/>
<dbReference type="InterPro" id="IPR010096">
    <property type="entry name" value="NADH-Q_OxRdtase_suN/2"/>
</dbReference>
<evidence type="ECO:0000313" key="8">
    <source>
        <dbReference type="EMBL" id="GAW94181.1"/>
    </source>
</evidence>
<feature type="transmembrane region" description="Helical" evidence="5">
    <location>
        <begin position="322"/>
        <end position="341"/>
    </location>
</feature>
<evidence type="ECO:0000256" key="6">
    <source>
        <dbReference type="RuleBase" id="RU000320"/>
    </source>
</evidence>
<dbReference type="HAMAP" id="MF_00445">
    <property type="entry name" value="NDH1_NuoN_1"/>
    <property type="match status" value="1"/>
</dbReference>
<comment type="function">
    <text evidence="5">NDH-1 shuttles electrons from NADH, via FMN and iron-sulfur (Fe-S) centers, to quinones in the respiratory chain. The immediate electron acceptor for the enzyme in this species is believed to be a menaquinone. Couples the redox reaction to proton translocation (for every two electrons transferred, four hydrogen ions are translocated across the cytoplasmic membrane), and thus conserves the redox energy in a proton gradient.</text>
</comment>
<comment type="subcellular location">
    <subcellularLocation>
        <location evidence="5">Cell membrane</location>
        <topology evidence="5">Multi-pass membrane protein</topology>
    </subcellularLocation>
    <subcellularLocation>
        <location evidence="1">Endomembrane system</location>
        <topology evidence="1">Multi-pass membrane protein</topology>
    </subcellularLocation>
    <subcellularLocation>
        <location evidence="6">Membrane</location>
        <topology evidence="6">Multi-pass membrane protein</topology>
    </subcellularLocation>
</comment>
<dbReference type="GO" id="GO:0048038">
    <property type="term" value="F:quinone binding"/>
    <property type="evidence" value="ECO:0007669"/>
    <property type="project" value="UniProtKB-KW"/>
</dbReference>
<feature type="transmembrane region" description="Helical" evidence="5">
    <location>
        <begin position="397"/>
        <end position="419"/>
    </location>
</feature>
<feature type="transmembrane region" description="Helical" evidence="5">
    <location>
        <begin position="126"/>
        <end position="143"/>
    </location>
</feature>
<dbReference type="EMBL" id="BDGJ01000198">
    <property type="protein sequence ID" value="GAW94181.1"/>
    <property type="molecule type" value="Genomic_DNA"/>
</dbReference>
<keyword evidence="5" id="KW-1003">Cell membrane</keyword>
<proteinExistence type="inferred from homology"/>
<evidence type="ECO:0000256" key="3">
    <source>
        <dbReference type="ARBA" id="ARBA00022989"/>
    </source>
</evidence>
<feature type="domain" description="NADH:quinone oxidoreductase/Mrp antiporter transmembrane" evidence="7">
    <location>
        <begin position="120"/>
        <end position="406"/>
    </location>
</feature>
<dbReference type="AlphaFoldDB" id="A0A1Z5HXW2"/>
<dbReference type="PANTHER" id="PTHR22773">
    <property type="entry name" value="NADH DEHYDROGENASE"/>
    <property type="match status" value="1"/>
</dbReference>
<keyword evidence="5" id="KW-1278">Translocase</keyword>
<evidence type="ECO:0000256" key="2">
    <source>
        <dbReference type="ARBA" id="ARBA00022692"/>
    </source>
</evidence>
<keyword evidence="5" id="KW-0813">Transport</keyword>
<gene>
    <name evidence="5" type="primary">nuoN</name>
    <name evidence="8" type="ORF">KKC1_32940</name>
</gene>
<feature type="transmembrane region" description="Helical" evidence="5">
    <location>
        <begin position="440"/>
        <end position="460"/>
    </location>
</feature>
<evidence type="ECO:0000256" key="4">
    <source>
        <dbReference type="ARBA" id="ARBA00023136"/>
    </source>
</evidence>
<keyword evidence="4 5" id="KW-0472">Membrane</keyword>
<sequence>MNWWLLTPEIIITVTALLVLVLDFMLPESNRREGLGTVGVLGLVVALLASFRLLGVEDNLFNGVFVVDRLAVAFKIIFISGALLVYLLIISSLERLPGRRGEFFWLVLTALLGMMVTAASRELVTIYVGIELISLSFYALVGYRRDDKNATEAALKYFILGSFAIGLWLYGAALVYGLTGQTDLIEIAKMVDSGSSPLLLIGLFLLIVGFGFKMGLAPFHMWVPDAYQEAPTPVTAFLAVGSKAAAFAVFVRVMLTGFHSLAATWAPWIGFAAAVTMTWGNAAALRQTNIKRMLAYSGVAHAGYALVGVASASAVGSQAVTFYLFAYLFATLGAFAVVVAFSNLTGSDLISDYAGLHWRNPFLALGLTLCLLSLAGIPPLAGFFGKFYLFWGAIQQGGWLLVLVIIAAINSAISLYYYVNVIRVMYFIQPSVEQPVTSPLLVNITLVVALAGIALAAFYFQPVLAGIELAGL</sequence>
<comment type="catalytic activity">
    <reaction evidence="5">
        <text>a quinone + NADH + 5 H(+)(in) = a quinol + NAD(+) + 4 H(+)(out)</text>
        <dbReference type="Rhea" id="RHEA:57888"/>
        <dbReference type="ChEBI" id="CHEBI:15378"/>
        <dbReference type="ChEBI" id="CHEBI:24646"/>
        <dbReference type="ChEBI" id="CHEBI:57540"/>
        <dbReference type="ChEBI" id="CHEBI:57945"/>
        <dbReference type="ChEBI" id="CHEBI:132124"/>
    </reaction>
</comment>
<evidence type="ECO:0000256" key="1">
    <source>
        <dbReference type="ARBA" id="ARBA00004127"/>
    </source>
</evidence>
<evidence type="ECO:0000256" key="5">
    <source>
        <dbReference type="HAMAP-Rule" id="MF_00445"/>
    </source>
</evidence>
<reference evidence="9" key="1">
    <citation type="journal article" date="2017" name="Appl. Environ. Microbiol.">
        <title>Genomic Analysis of Calderihabitans maritimus KKC1, a Thermophilic, Hydrogenogenic, Carboxydotrophic Bacterium Isolated from Marine Sediment.</title>
        <authorList>
            <person name="Omae K."/>
            <person name="Yoneda Y."/>
            <person name="Fukuyama Y."/>
            <person name="Yoshida T."/>
            <person name="Sako Y."/>
        </authorList>
    </citation>
    <scope>NUCLEOTIDE SEQUENCE [LARGE SCALE GENOMIC DNA]</scope>
    <source>
        <strain evidence="9">KKC1</strain>
    </source>
</reference>
<keyword evidence="5" id="KW-0874">Quinone</keyword>
<keyword evidence="2 5" id="KW-0812">Transmembrane</keyword>
<feature type="transmembrane region" description="Helical" evidence="5">
    <location>
        <begin position="155"/>
        <end position="178"/>
    </location>
</feature>
<dbReference type="GO" id="GO:0008137">
    <property type="term" value="F:NADH dehydrogenase (ubiquinone) activity"/>
    <property type="evidence" value="ECO:0007669"/>
    <property type="project" value="InterPro"/>
</dbReference>
<feature type="transmembrane region" description="Helical" evidence="5">
    <location>
        <begin position="198"/>
        <end position="222"/>
    </location>
</feature>